<dbReference type="Ensembl" id="ENSPRET00000000796.1">
    <property type="protein sequence ID" value="ENSPREP00000000764.1"/>
    <property type="gene ID" value="ENSPREG00000000571.1"/>
</dbReference>
<keyword evidence="3 6" id="KW-0106">Calcium</keyword>
<name>A0A3P9MU44_POERE</name>
<feature type="domain" description="Pentraxin (PTX)" evidence="7">
    <location>
        <begin position="1"/>
        <end position="188"/>
    </location>
</feature>
<comment type="cofactor">
    <cofactor evidence="6">
        <name>Ca(2+)</name>
        <dbReference type="ChEBI" id="CHEBI:29108"/>
    </cofactor>
    <text evidence="6">Binds 2 calcium ions per subunit.</text>
</comment>
<dbReference type="InterPro" id="IPR030476">
    <property type="entry name" value="Pentaxin_CS"/>
</dbReference>
<evidence type="ECO:0000256" key="2">
    <source>
        <dbReference type="ARBA" id="ARBA00022729"/>
    </source>
</evidence>
<evidence type="ECO:0000256" key="6">
    <source>
        <dbReference type="RuleBase" id="RU362112"/>
    </source>
</evidence>
<reference evidence="8" key="3">
    <citation type="submission" date="2025-09" db="UniProtKB">
        <authorList>
            <consortium name="Ensembl"/>
        </authorList>
    </citation>
    <scope>IDENTIFICATION</scope>
    <source>
        <strain evidence="8">Guanapo</strain>
    </source>
</reference>
<protein>
    <recommendedName>
        <fullName evidence="6">Pentraxin family member</fullName>
    </recommendedName>
</protein>
<keyword evidence="9" id="KW-1185">Reference proteome</keyword>
<dbReference type="SUPFAM" id="SSF49899">
    <property type="entry name" value="Concanavalin A-like lectins/glucanases"/>
    <property type="match status" value="1"/>
</dbReference>
<evidence type="ECO:0000256" key="5">
    <source>
        <dbReference type="PROSITE-ProRule" id="PRU01172"/>
    </source>
</evidence>
<dbReference type="Proteomes" id="UP000242638">
    <property type="component" value="Unassembled WGS sequence"/>
</dbReference>
<evidence type="ECO:0000256" key="1">
    <source>
        <dbReference type="ARBA" id="ARBA00022723"/>
    </source>
</evidence>
<dbReference type="InterPro" id="IPR001759">
    <property type="entry name" value="PTX_dom"/>
</dbReference>
<comment type="subunit">
    <text evidence="6">Homopentamer. Pentaxin (or pentraxin) have a discoid arrangement of 5 non-covalently bound subunits.</text>
</comment>
<dbReference type="AlphaFoldDB" id="A0A3P9MU44"/>
<proteinExistence type="inferred from homology"/>
<dbReference type="STRING" id="8081.ENSPREP00000000764"/>
<dbReference type="SMART" id="SM00159">
    <property type="entry name" value="PTX"/>
    <property type="match status" value="1"/>
</dbReference>
<keyword evidence="1 6" id="KW-0479">Metal-binding</keyword>
<organism evidence="8 9">
    <name type="scientific">Poecilia reticulata</name>
    <name type="common">Guppy</name>
    <name type="synonym">Acanthophacelus reticulatus</name>
    <dbReference type="NCBI Taxonomy" id="8081"/>
    <lineage>
        <taxon>Eukaryota</taxon>
        <taxon>Metazoa</taxon>
        <taxon>Chordata</taxon>
        <taxon>Craniata</taxon>
        <taxon>Vertebrata</taxon>
        <taxon>Euteleostomi</taxon>
        <taxon>Actinopterygii</taxon>
        <taxon>Neopterygii</taxon>
        <taxon>Teleostei</taxon>
        <taxon>Neoteleostei</taxon>
        <taxon>Acanthomorphata</taxon>
        <taxon>Ovalentaria</taxon>
        <taxon>Atherinomorphae</taxon>
        <taxon>Cyprinodontiformes</taxon>
        <taxon>Poeciliidae</taxon>
        <taxon>Poeciliinae</taxon>
        <taxon>Poecilia</taxon>
    </lineage>
</organism>
<dbReference type="Gene3D" id="2.60.120.200">
    <property type="match status" value="1"/>
</dbReference>
<dbReference type="PRINTS" id="PR00895">
    <property type="entry name" value="PENTAXIN"/>
</dbReference>
<comment type="similarity">
    <text evidence="6">Belongs to the pentraxin family.</text>
</comment>
<evidence type="ECO:0000256" key="4">
    <source>
        <dbReference type="ARBA" id="ARBA00023157"/>
    </source>
</evidence>
<keyword evidence="2" id="KW-0732">Signal</keyword>
<keyword evidence="4" id="KW-1015">Disulfide bond</keyword>
<reference evidence="9" key="1">
    <citation type="submission" date="2013-11" db="EMBL/GenBank/DDBJ databases">
        <title>The genomic landscape of the Guanapo guppy.</title>
        <authorList>
            <person name="Kuenstner A."/>
            <person name="Dreyer C."/>
        </authorList>
    </citation>
    <scope>NUCLEOTIDE SEQUENCE</scope>
    <source>
        <strain evidence="9">Guanapo</strain>
    </source>
</reference>
<evidence type="ECO:0000259" key="7">
    <source>
        <dbReference type="PROSITE" id="PS51828"/>
    </source>
</evidence>
<evidence type="ECO:0000256" key="3">
    <source>
        <dbReference type="ARBA" id="ARBA00022837"/>
    </source>
</evidence>
<dbReference type="GeneTree" id="ENSGT01100000263515"/>
<reference evidence="8" key="2">
    <citation type="submission" date="2025-08" db="UniProtKB">
        <authorList>
            <consortium name="Ensembl"/>
        </authorList>
    </citation>
    <scope>IDENTIFICATION</scope>
    <source>
        <strain evidence="8">Guanapo</strain>
    </source>
</reference>
<dbReference type="OMA" id="FTWSSCT"/>
<dbReference type="PANTHER" id="PTHR45869">
    <property type="entry name" value="C-REACTIVE PROTEIN-RELATED"/>
    <property type="match status" value="1"/>
</dbReference>
<evidence type="ECO:0000313" key="9">
    <source>
        <dbReference type="Proteomes" id="UP000242638"/>
    </source>
</evidence>
<dbReference type="Pfam" id="PF00354">
    <property type="entry name" value="Pentaxin"/>
    <property type="match status" value="1"/>
</dbReference>
<comment type="caution">
    <text evidence="5">Lacks conserved residue(s) required for the propagation of feature annotation.</text>
</comment>
<dbReference type="PROSITE" id="PS51828">
    <property type="entry name" value="PTX_2"/>
    <property type="match status" value="1"/>
</dbReference>
<dbReference type="GO" id="GO:0046872">
    <property type="term" value="F:metal ion binding"/>
    <property type="evidence" value="ECO:0007669"/>
    <property type="project" value="UniProtKB-KW"/>
</dbReference>
<evidence type="ECO:0000313" key="8">
    <source>
        <dbReference type="Ensembl" id="ENSPREP00000000764.1"/>
    </source>
</evidence>
<dbReference type="InterPro" id="IPR051005">
    <property type="entry name" value="Pentraxin_domain"/>
</dbReference>
<dbReference type="GO" id="GO:0005576">
    <property type="term" value="C:extracellular region"/>
    <property type="evidence" value="ECO:0007669"/>
    <property type="project" value="UniProtKB-SubCell"/>
</dbReference>
<sequence length="188" mass="20646">GGLVVTDEGISQMEMLDFPSCFGFKTFSLMVQRTFMLNMLTSISVDLLGFCTTSKGSVIMTSVFSVFHSILAQTQFRKVDANHLCFTWSSCTGAAVVFVDGRKSLTKIYKQGHSIRPGGRIILGQDPDQLLGGFNAEQSFVGEITDVNLWDFVLPEQQGGSMEGGNVIDWDWADLEENGEVEIINALL</sequence>
<dbReference type="PROSITE" id="PS00289">
    <property type="entry name" value="PTX_1"/>
    <property type="match status" value="1"/>
</dbReference>
<dbReference type="PANTHER" id="PTHR45869:SF2">
    <property type="entry name" value="C-REACTIVE PROTEIN-RELATED"/>
    <property type="match status" value="1"/>
</dbReference>
<dbReference type="InterPro" id="IPR013320">
    <property type="entry name" value="ConA-like_dom_sf"/>
</dbReference>
<comment type="subcellular location">
    <subcellularLocation>
        <location evidence="6">Secreted</location>
    </subcellularLocation>
</comment>
<accession>A0A3P9MU44</accession>